<dbReference type="GO" id="GO:0000146">
    <property type="term" value="F:microfilament motor activity"/>
    <property type="evidence" value="ECO:0007669"/>
    <property type="project" value="TreeGrafter"/>
</dbReference>
<feature type="region of interest" description="Disordered" evidence="2">
    <location>
        <begin position="248"/>
        <end position="286"/>
    </location>
</feature>
<feature type="region of interest" description="Disordered" evidence="2">
    <location>
        <begin position="876"/>
        <end position="958"/>
    </location>
</feature>
<keyword evidence="1" id="KW-0175">Coiled coil</keyword>
<dbReference type="SUPFAM" id="SSF49265">
    <property type="entry name" value="Fibronectin type III"/>
    <property type="match status" value="1"/>
</dbReference>
<dbReference type="RefSeq" id="XP_033595608.1">
    <property type="nucleotide sequence ID" value="XM_033739949.1"/>
</dbReference>
<dbReference type="PROSITE" id="PS50853">
    <property type="entry name" value="FN3"/>
    <property type="match status" value="1"/>
</dbReference>
<dbReference type="InterPro" id="IPR013783">
    <property type="entry name" value="Ig-like_fold"/>
</dbReference>
<accession>A0A6A6VV64</accession>
<feature type="compositionally biased region" description="Polar residues" evidence="2">
    <location>
        <begin position="1111"/>
        <end position="1126"/>
    </location>
</feature>
<dbReference type="GO" id="GO:0005737">
    <property type="term" value="C:cytoplasm"/>
    <property type="evidence" value="ECO:0007669"/>
    <property type="project" value="TreeGrafter"/>
</dbReference>
<feature type="compositionally biased region" description="Low complexity" evidence="2">
    <location>
        <begin position="1161"/>
        <end position="1178"/>
    </location>
</feature>
<name>A0A6A6VV64_9PEZI</name>
<dbReference type="EMBL" id="ML996586">
    <property type="protein sequence ID" value="KAF2753157.1"/>
    <property type="molecule type" value="Genomic_DNA"/>
</dbReference>
<dbReference type="Pfam" id="PF00041">
    <property type="entry name" value="fn3"/>
    <property type="match status" value="1"/>
</dbReference>
<dbReference type="GO" id="GO:0032982">
    <property type="term" value="C:myosin filament"/>
    <property type="evidence" value="ECO:0007669"/>
    <property type="project" value="TreeGrafter"/>
</dbReference>
<feature type="domain" description="Fibronectin type-III" evidence="3">
    <location>
        <begin position="101"/>
        <end position="203"/>
    </location>
</feature>
<dbReference type="CDD" id="cd00063">
    <property type="entry name" value="FN3"/>
    <property type="match status" value="1"/>
</dbReference>
<dbReference type="PANTHER" id="PTHR45615:SF40">
    <property type="entry name" value="MYOSIN HEAVY CHAIN, NON-MUSCLE"/>
    <property type="match status" value="1"/>
</dbReference>
<dbReference type="SMART" id="SM00060">
    <property type="entry name" value="FN3"/>
    <property type="match status" value="1"/>
</dbReference>
<keyword evidence="5" id="KW-1185">Reference proteome</keyword>
<feature type="compositionally biased region" description="Basic and acidic residues" evidence="2">
    <location>
        <begin position="634"/>
        <end position="644"/>
    </location>
</feature>
<dbReference type="AlphaFoldDB" id="A0A6A6VV64"/>
<feature type="compositionally biased region" description="Polar residues" evidence="2">
    <location>
        <begin position="661"/>
        <end position="683"/>
    </location>
</feature>
<feature type="region of interest" description="Disordered" evidence="2">
    <location>
        <begin position="519"/>
        <end position="558"/>
    </location>
</feature>
<dbReference type="GeneID" id="54481003"/>
<feature type="compositionally biased region" description="Polar residues" evidence="2">
    <location>
        <begin position="545"/>
        <end position="558"/>
    </location>
</feature>
<feature type="compositionally biased region" description="Basic and acidic residues" evidence="2">
    <location>
        <begin position="741"/>
        <end position="757"/>
    </location>
</feature>
<feature type="compositionally biased region" description="Polar residues" evidence="2">
    <location>
        <begin position="780"/>
        <end position="792"/>
    </location>
</feature>
<dbReference type="OrthoDB" id="5572782at2759"/>
<feature type="compositionally biased region" description="Low complexity" evidence="2">
    <location>
        <begin position="1093"/>
        <end position="1106"/>
    </location>
</feature>
<protein>
    <recommendedName>
        <fullName evidence="3">Fibronectin type-III domain-containing protein</fullName>
    </recommendedName>
</protein>
<proteinExistence type="predicted"/>
<feature type="region of interest" description="Disordered" evidence="2">
    <location>
        <begin position="970"/>
        <end position="1223"/>
    </location>
</feature>
<evidence type="ECO:0000256" key="2">
    <source>
        <dbReference type="SAM" id="MobiDB-lite"/>
    </source>
</evidence>
<gene>
    <name evidence="4" type="ORF">EJ05DRAFT_227101</name>
</gene>
<feature type="region of interest" description="Disordered" evidence="2">
    <location>
        <begin position="737"/>
        <end position="859"/>
    </location>
</feature>
<dbReference type="PANTHER" id="PTHR45615">
    <property type="entry name" value="MYOSIN HEAVY CHAIN, NON-MUSCLE"/>
    <property type="match status" value="1"/>
</dbReference>
<feature type="coiled-coil region" evidence="1">
    <location>
        <begin position="287"/>
        <end position="455"/>
    </location>
</feature>
<feature type="compositionally biased region" description="Low complexity" evidence="2">
    <location>
        <begin position="648"/>
        <end position="659"/>
    </location>
</feature>
<evidence type="ECO:0000313" key="4">
    <source>
        <dbReference type="EMBL" id="KAF2753157.1"/>
    </source>
</evidence>
<evidence type="ECO:0000256" key="1">
    <source>
        <dbReference type="SAM" id="Coils"/>
    </source>
</evidence>
<dbReference type="Proteomes" id="UP000799437">
    <property type="component" value="Unassembled WGS sequence"/>
</dbReference>
<dbReference type="GO" id="GO:0051015">
    <property type="term" value="F:actin filament binding"/>
    <property type="evidence" value="ECO:0007669"/>
    <property type="project" value="TreeGrafter"/>
</dbReference>
<feature type="compositionally biased region" description="Basic and acidic residues" evidence="2">
    <location>
        <begin position="970"/>
        <end position="1021"/>
    </location>
</feature>
<sequence>MPLSPWAAVILAVVAIAARLWLPFLFKPESSPQASLMATSELHLRWHPEQASPSIETLFVFSTSWLRTFLAGLALCWLSLRAWQVVSKPAEELTTLLGLEVPRAPVVSLAGVKADGVLLHWKTLERNIVKYIVKMNGVESKEWPLIIRTNANIPAVGNVSQHENAIIISNLQPDRNYTIRIVVLNNVGFRAFSTPINVRTLSISSGEYINGSQQKEEPLVAEDDGYAPAPVVQASRAFSEAFSSTTLPPAMTREHSNSISRSKRSDTARCTSGDVPLTKSKEPEQKMQHLQERLECLRMDIEREEMQIEKEDREFVATKETLQQQKDEIMKVLKERSKNSEDLKKDVSRVERERTAVLTKRVNKERQLKDVQKRRQDMKTDLDTWEREISDVAESIQRLAAEKIEYRICSEAKLFEANVKYADEQAVNKQLEEEIQQKRVAVNQLEDEHNHLVSNDGIKHHMDTRDPGEVEADMQWRLRIQNLQSRYTLAWQMMQQVTSIHQQHQIRAQWYEQRRASQPHLFGSSSPVEGPARSDSFQRRRRGQSIRNEQSTLPTNYMTSAPSFNGAIAGLSPSFSTTSPFLNINNGMTLPLSSHSHGVMSPDLEMLTGGGPMSPTAGDLLPRGLFVDDSERSVDGRNYKHAPEGSRPILPLLPGLGAPQTLEQSSQHPSAQGPSSPISVNSRPASIFASPRESTTHLALNFVTNDLVDSDKRSIRSTSSSLRNTGTRFGSLFGFNRQRGKTWDHDGPALGSLKKDQTQSLPRQDIDQDPIGTPQRRGSHSNSWVDQMSSAFTRKPPSVEAAESSIKQSAPRRRGLNMFGFKGDALNPSSLSLDRPASPRPASIKASVPLPRPSTESQNRFGWPIEGLWQHRNSPLGSEWGLPPPSTTSWSRHPSRRPSVQYGQSSSGRNRDSGVFDDGIAELSSPTMSPIQAPIGTRPASSQAQIPPTPPKALNPAAPNFNISLFSRDKTRAEKSAADTKAEKAAEKAAAKAEKAAAKEERALRKNKEKEKKALEKEAADRANATPTPATIEPSISITTPHLHSSSPPDARSSRDNRSFSTADGSPRNSLDRVTSLSASTTDAPASSIGKESFMSKLSRKSSSGKFNFPGFTSSKAKKQSGTSEVGTPDEIDEDSHGMPGFTPRSMESGFEGHKISNSPALGASSGKSSTLSWSSLKRIGKKGDKTPSLHESVTSEGGATTGDEDDAVGLGVSGSISDMREA</sequence>
<feature type="region of interest" description="Disordered" evidence="2">
    <location>
        <begin position="634"/>
        <end position="683"/>
    </location>
</feature>
<dbReference type="InterPro" id="IPR036116">
    <property type="entry name" value="FN3_sf"/>
</dbReference>
<dbReference type="InterPro" id="IPR003961">
    <property type="entry name" value="FN3_dom"/>
</dbReference>
<dbReference type="GO" id="GO:0016460">
    <property type="term" value="C:myosin II complex"/>
    <property type="evidence" value="ECO:0007669"/>
    <property type="project" value="TreeGrafter"/>
</dbReference>
<feature type="compositionally biased region" description="Polar residues" evidence="2">
    <location>
        <begin position="1190"/>
        <end position="1199"/>
    </location>
</feature>
<dbReference type="Gene3D" id="2.60.40.10">
    <property type="entry name" value="Immunoglobulins"/>
    <property type="match status" value="1"/>
</dbReference>
<evidence type="ECO:0000259" key="3">
    <source>
        <dbReference type="PROSITE" id="PS50853"/>
    </source>
</evidence>
<reference evidence="4" key="1">
    <citation type="journal article" date="2020" name="Stud. Mycol.">
        <title>101 Dothideomycetes genomes: a test case for predicting lifestyles and emergence of pathogens.</title>
        <authorList>
            <person name="Haridas S."/>
            <person name="Albert R."/>
            <person name="Binder M."/>
            <person name="Bloem J."/>
            <person name="Labutti K."/>
            <person name="Salamov A."/>
            <person name="Andreopoulos B."/>
            <person name="Baker S."/>
            <person name="Barry K."/>
            <person name="Bills G."/>
            <person name="Bluhm B."/>
            <person name="Cannon C."/>
            <person name="Castanera R."/>
            <person name="Culley D."/>
            <person name="Daum C."/>
            <person name="Ezra D."/>
            <person name="Gonzalez J."/>
            <person name="Henrissat B."/>
            <person name="Kuo A."/>
            <person name="Liang C."/>
            <person name="Lipzen A."/>
            <person name="Lutzoni F."/>
            <person name="Magnuson J."/>
            <person name="Mondo S."/>
            <person name="Nolan M."/>
            <person name="Ohm R."/>
            <person name="Pangilinan J."/>
            <person name="Park H.-J."/>
            <person name="Ramirez L."/>
            <person name="Alfaro M."/>
            <person name="Sun H."/>
            <person name="Tritt A."/>
            <person name="Yoshinaga Y."/>
            <person name="Zwiers L.-H."/>
            <person name="Turgeon B."/>
            <person name="Goodwin S."/>
            <person name="Spatafora J."/>
            <person name="Crous P."/>
            <person name="Grigoriev I."/>
        </authorList>
    </citation>
    <scope>NUCLEOTIDE SEQUENCE</scope>
    <source>
        <strain evidence="4">CBS 121739</strain>
    </source>
</reference>
<feature type="compositionally biased region" description="Polar residues" evidence="2">
    <location>
        <begin position="1060"/>
        <end position="1085"/>
    </location>
</feature>
<organism evidence="4 5">
    <name type="scientific">Pseudovirgaria hyperparasitica</name>
    <dbReference type="NCBI Taxonomy" id="470096"/>
    <lineage>
        <taxon>Eukaryota</taxon>
        <taxon>Fungi</taxon>
        <taxon>Dikarya</taxon>
        <taxon>Ascomycota</taxon>
        <taxon>Pezizomycotina</taxon>
        <taxon>Dothideomycetes</taxon>
        <taxon>Dothideomycetes incertae sedis</taxon>
        <taxon>Acrospermales</taxon>
        <taxon>Acrospermaceae</taxon>
        <taxon>Pseudovirgaria</taxon>
    </lineage>
</organism>
<evidence type="ECO:0000313" key="5">
    <source>
        <dbReference type="Proteomes" id="UP000799437"/>
    </source>
</evidence>
<feature type="compositionally biased region" description="Polar residues" evidence="2">
    <location>
        <begin position="1025"/>
        <end position="1044"/>
    </location>
</feature>